<evidence type="ECO:0000259" key="2">
    <source>
        <dbReference type="SMART" id="SM00834"/>
    </source>
</evidence>
<feature type="compositionally biased region" description="Basic and acidic residues" evidence="1">
    <location>
        <begin position="61"/>
        <end position="75"/>
    </location>
</feature>
<protein>
    <submittedName>
        <fullName evidence="3">Zinc ribbon domain-containing protein</fullName>
    </submittedName>
</protein>
<sequence length="114" mass="12518">MPTYDYDCADCGGFEAIRSIGQRDEPAICPDCDGLAPRVMVAAPRLRVMEASTLRAMDINETARHEPRRSGDYQRLRHPSGCGCCSTSSRKKATVTAANGAKSFPSKRPWMISH</sequence>
<feature type="domain" description="Putative regulatory protein FmdB zinc ribbon" evidence="2">
    <location>
        <begin position="1"/>
        <end position="41"/>
    </location>
</feature>
<gene>
    <name evidence="3" type="ORF">LXT13_08865</name>
</gene>
<evidence type="ECO:0000256" key="1">
    <source>
        <dbReference type="SAM" id="MobiDB-lite"/>
    </source>
</evidence>
<keyword evidence="4" id="KW-1185">Reference proteome</keyword>
<dbReference type="Proteomes" id="UP001200741">
    <property type="component" value="Unassembled WGS sequence"/>
</dbReference>
<dbReference type="EMBL" id="JAJTWU010000003">
    <property type="protein sequence ID" value="MCE4554551.1"/>
    <property type="molecule type" value="Genomic_DNA"/>
</dbReference>
<proteinExistence type="predicted"/>
<dbReference type="NCBIfam" id="TIGR02605">
    <property type="entry name" value="CxxC_CxxC_SSSS"/>
    <property type="match status" value="1"/>
</dbReference>
<reference evidence="3 4" key="1">
    <citation type="submission" date="2021-12" db="EMBL/GenBank/DDBJ databases">
        <title>Genome seq of P8.</title>
        <authorList>
            <person name="Seo T."/>
        </authorList>
    </citation>
    <scope>NUCLEOTIDE SEQUENCE [LARGE SCALE GENOMIC DNA]</scope>
    <source>
        <strain evidence="3 4">P8</strain>
    </source>
</reference>
<dbReference type="SMART" id="SM00834">
    <property type="entry name" value="CxxC_CXXC_SSSS"/>
    <property type="match status" value="1"/>
</dbReference>
<name>A0ABS8XUQ0_9BURK</name>
<accession>A0ABS8XUQ0</accession>
<dbReference type="RefSeq" id="WP_233371529.1">
    <property type="nucleotide sequence ID" value="NZ_JAJTWU010000003.1"/>
</dbReference>
<dbReference type="Pfam" id="PF09723">
    <property type="entry name" value="Zn_ribbon_8"/>
    <property type="match status" value="1"/>
</dbReference>
<evidence type="ECO:0000313" key="4">
    <source>
        <dbReference type="Proteomes" id="UP001200741"/>
    </source>
</evidence>
<dbReference type="InterPro" id="IPR013429">
    <property type="entry name" value="Regulatory_FmdB_Zinc_ribbon"/>
</dbReference>
<feature type="region of interest" description="Disordered" evidence="1">
    <location>
        <begin position="59"/>
        <end position="83"/>
    </location>
</feature>
<evidence type="ECO:0000313" key="3">
    <source>
        <dbReference type="EMBL" id="MCE4554551.1"/>
    </source>
</evidence>
<organism evidence="3 4">
    <name type="scientific">Pelomonas cellulosilytica</name>
    <dbReference type="NCBI Taxonomy" id="2906762"/>
    <lineage>
        <taxon>Bacteria</taxon>
        <taxon>Pseudomonadati</taxon>
        <taxon>Pseudomonadota</taxon>
        <taxon>Betaproteobacteria</taxon>
        <taxon>Burkholderiales</taxon>
        <taxon>Sphaerotilaceae</taxon>
        <taxon>Roseateles</taxon>
    </lineage>
</organism>
<comment type="caution">
    <text evidence="3">The sequence shown here is derived from an EMBL/GenBank/DDBJ whole genome shotgun (WGS) entry which is preliminary data.</text>
</comment>